<dbReference type="EMBL" id="ML993605">
    <property type="protein sequence ID" value="KAF2164261.1"/>
    <property type="molecule type" value="Genomic_DNA"/>
</dbReference>
<comment type="cofactor">
    <cofactor evidence="1">
        <name>Mg(2+)</name>
        <dbReference type="ChEBI" id="CHEBI:18420"/>
    </cofactor>
</comment>
<accession>A0A6A6CB48</accession>
<dbReference type="PANTHER" id="PTHR33254:SF4">
    <property type="entry name" value="4-HYDROXY-4-METHYL-2-OXOGLUTARATE ALDOLASE 3-RELATED"/>
    <property type="match status" value="1"/>
</dbReference>
<dbReference type="GeneID" id="54561035"/>
<dbReference type="AlphaFoldDB" id="A0A6A6CB48"/>
<dbReference type="InterPro" id="IPR005493">
    <property type="entry name" value="RraA/RraA-like"/>
</dbReference>
<name>A0A6A6CB48_ZASCE</name>
<dbReference type="CDD" id="cd16841">
    <property type="entry name" value="RraA_family"/>
    <property type="match status" value="1"/>
</dbReference>
<evidence type="ECO:0000313" key="3">
    <source>
        <dbReference type="Proteomes" id="UP000799537"/>
    </source>
</evidence>
<dbReference type="GO" id="GO:0046872">
    <property type="term" value="F:metal ion binding"/>
    <property type="evidence" value="ECO:0007669"/>
    <property type="project" value="UniProtKB-KW"/>
</dbReference>
<evidence type="ECO:0000256" key="1">
    <source>
        <dbReference type="PIRSR" id="PIRSR605493-1"/>
    </source>
</evidence>
<proteinExistence type="predicted"/>
<keyword evidence="1" id="KW-0460">Magnesium</keyword>
<gene>
    <name evidence="2" type="ORF">M409DRAFT_25604</name>
</gene>
<dbReference type="RefSeq" id="XP_033665150.1">
    <property type="nucleotide sequence ID" value="XM_033807763.1"/>
</dbReference>
<keyword evidence="1" id="KW-0479">Metal-binding</keyword>
<dbReference type="GO" id="GO:0008948">
    <property type="term" value="F:oxaloacetate decarboxylase activity"/>
    <property type="evidence" value="ECO:0007669"/>
    <property type="project" value="TreeGrafter"/>
</dbReference>
<dbReference type="InterPro" id="IPR036704">
    <property type="entry name" value="RraA/RraA-like_sf"/>
</dbReference>
<protein>
    <recommendedName>
        <fullName evidence="4">RraA-like protein</fullName>
    </recommendedName>
</protein>
<keyword evidence="3" id="KW-1185">Reference proteome</keyword>
<dbReference type="SUPFAM" id="SSF89562">
    <property type="entry name" value="RraA-like"/>
    <property type="match status" value="1"/>
</dbReference>
<feature type="binding site" evidence="1">
    <location>
        <position position="135"/>
    </location>
    <ligand>
        <name>substrate</name>
    </ligand>
</feature>
<dbReference type="Gene3D" id="3.50.30.40">
    <property type="entry name" value="Ribonuclease E inhibitor RraA/RraA-like"/>
    <property type="match status" value="1"/>
</dbReference>
<dbReference type="Pfam" id="PF03737">
    <property type="entry name" value="RraA-like"/>
    <property type="match status" value="1"/>
</dbReference>
<feature type="binding site" evidence="1">
    <location>
        <position position="136"/>
    </location>
    <ligand>
        <name>Mg(2+)</name>
        <dbReference type="ChEBI" id="CHEBI:18420"/>
    </ligand>
</feature>
<sequence length="256" mass="27816">MDNERMFEELRSNYSPCDISDALLTLKSPGAGHLANIHPLPGHTRNSRLVAPVSTVLFVHRNIETLPKPSYIPDKPNLPSDRHWTDVAPPGSVVIMQLWKPHGHPEIVSGLLGDIVGTRYKKRGIKGVVVDGRSRDIQGVNRLGEDGTFQAWTRALTSVGTGMEAKPWAVDVPLRIGQVEVKPGDIIHADEGERVAAVIPQDRLHDVATVLPRLKNADDAVLEDVVSGGDLKKAFGQYLVLSGLDEDAVADFVPSS</sequence>
<evidence type="ECO:0000313" key="2">
    <source>
        <dbReference type="EMBL" id="KAF2164261.1"/>
    </source>
</evidence>
<evidence type="ECO:0008006" key="4">
    <source>
        <dbReference type="Google" id="ProtNLM"/>
    </source>
</evidence>
<organism evidence="2 3">
    <name type="scientific">Zasmidium cellare ATCC 36951</name>
    <dbReference type="NCBI Taxonomy" id="1080233"/>
    <lineage>
        <taxon>Eukaryota</taxon>
        <taxon>Fungi</taxon>
        <taxon>Dikarya</taxon>
        <taxon>Ascomycota</taxon>
        <taxon>Pezizomycotina</taxon>
        <taxon>Dothideomycetes</taxon>
        <taxon>Dothideomycetidae</taxon>
        <taxon>Mycosphaerellales</taxon>
        <taxon>Mycosphaerellaceae</taxon>
        <taxon>Zasmidium</taxon>
    </lineage>
</organism>
<dbReference type="OrthoDB" id="1476984at2759"/>
<dbReference type="PANTHER" id="PTHR33254">
    <property type="entry name" value="4-HYDROXY-4-METHYL-2-OXOGLUTARATE ALDOLASE 3-RELATED"/>
    <property type="match status" value="1"/>
</dbReference>
<reference evidence="2" key="1">
    <citation type="journal article" date="2020" name="Stud. Mycol.">
        <title>101 Dothideomycetes genomes: a test case for predicting lifestyles and emergence of pathogens.</title>
        <authorList>
            <person name="Haridas S."/>
            <person name="Albert R."/>
            <person name="Binder M."/>
            <person name="Bloem J."/>
            <person name="Labutti K."/>
            <person name="Salamov A."/>
            <person name="Andreopoulos B."/>
            <person name="Baker S."/>
            <person name="Barry K."/>
            <person name="Bills G."/>
            <person name="Bluhm B."/>
            <person name="Cannon C."/>
            <person name="Castanera R."/>
            <person name="Culley D."/>
            <person name="Daum C."/>
            <person name="Ezra D."/>
            <person name="Gonzalez J."/>
            <person name="Henrissat B."/>
            <person name="Kuo A."/>
            <person name="Liang C."/>
            <person name="Lipzen A."/>
            <person name="Lutzoni F."/>
            <person name="Magnuson J."/>
            <person name="Mondo S."/>
            <person name="Nolan M."/>
            <person name="Ohm R."/>
            <person name="Pangilinan J."/>
            <person name="Park H.-J."/>
            <person name="Ramirez L."/>
            <person name="Alfaro M."/>
            <person name="Sun H."/>
            <person name="Tritt A."/>
            <person name="Yoshinaga Y."/>
            <person name="Zwiers L.-H."/>
            <person name="Turgeon B."/>
            <person name="Goodwin S."/>
            <person name="Spatafora J."/>
            <person name="Crous P."/>
            <person name="Grigoriev I."/>
        </authorList>
    </citation>
    <scope>NUCLEOTIDE SEQUENCE</scope>
    <source>
        <strain evidence="2">ATCC 36951</strain>
    </source>
</reference>
<feature type="binding site" evidence="1">
    <location>
        <begin position="113"/>
        <end position="116"/>
    </location>
    <ligand>
        <name>substrate</name>
    </ligand>
</feature>
<dbReference type="GO" id="GO:0047443">
    <property type="term" value="F:4-hydroxy-4-methyl-2-oxoglutarate aldolase activity"/>
    <property type="evidence" value="ECO:0007669"/>
    <property type="project" value="TreeGrafter"/>
</dbReference>
<dbReference type="Proteomes" id="UP000799537">
    <property type="component" value="Unassembled WGS sequence"/>
</dbReference>